<dbReference type="InterPro" id="IPR047951">
    <property type="entry name" value="Transpos_ISL3"/>
</dbReference>
<accession>A0ABV8NCY6</accession>
<dbReference type="InterPro" id="IPR002560">
    <property type="entry name" value="Transposase_DDE"/>
</dbReference>
<keyword evidence="4" id="KW-1185">Reference proteome</keyword>
<protein>
    <submittedName>
        <fullName evidence="3">Transposase</fullName>
    </submittedName>
</protein>
<evidence type="ECO:0000313" key="3">
    <source>
        <dbReference type="EMBL" id="MFC4189721.1"/>
    </source>
</evidence>
<dbReference type="Proteomes" id="UP001595871">
    <property type="component" value="Unassembled WGS sequence"/>
</dbReference>
<proteinExistence type="predicted"/>
<feature type="domain" description="Transposase IS204/IS1001/IS1096/IS1165 DDE" evidence="2">
    <location>
        <begin position="161"/>
        <end position="282"/>
    </location>
</feature>
<dbReference type="Pfam" id="PF01610">
    <property type="entry name" value="DDE_Tnp_ISL3"/>
    <property type="match status" value="1"/>
</dbReference>
<evidence type="ECO:0000259" key="2">
    <source>
        <dbReference type="Pfam" id="PF01610"/>
    </source>
</evidence>
<comment type="caution">
    <text evidence="3">The sequence shown here is derived from an EMBL/GenBank/DDBJ whole genome shotgun (WGS) entry which is preliminary data.</text>
</comment>
<dbReference type="EMBL" id="JBHSCF010000048">
    <property type="protein sequence ID" value="MFC4189721.1"/>
    <property type="molecule type" value="Genomic_DNA"/>
</dbReference>
<sequence>MTGEELTLGAVLARLEEREREITAQAETTREQITQLTTQLDELGREQHGAAHELWEQGMSKAAIGRKLGLHQATIRKLVSARSADDVVAKSLQRVHIVDPYVGHLHRRWNEGVRNATQLYREIQQLGYPGGELAVQRHLRRYRTGRGHAPAVGPKPPSVRDATAWIMTNPEHLRDEDADKLHRLRERDAELDRLTGHVRKFATMMTGLHGDRLEDWIADAEQDTLAPLASFARNLRRDLDAVRNGLTLPYSSGAVEGNVNRLKMLKRQMFGRANLDLLRKRVLLAR</sequence>
<name>A0ABV8NCY6_9ACTN</name>
<evidence type="ECO:0000256" key="1">
    <source>
        <dbReference type="SAM" id="Coils"/>
    </source>
</evidence>
<dbReference type="PANTHER" id="PTHR33498">
    <property type="entry name" value="TRANSPOSASE FOR INSERTION SEQUENCE ELEMENT IS1557"/>
    <property type="match status" value="1"/>
</dbReference>
<gene>
    <name evidence="3" type="ORF">ACFO3R_25550</name>
</gene>
<keyword evidence="1" id="KW-0175">Coiled coil</keyword>
<reference evidence="4" key="1">
    <citation type="journal article" date="2019" name="Int. J. Syst. Evol. Microbiol.">
        <title>The Global Catalogue of Microorganisms (GCM) 10K type strain sequencing project: providing services to taxonomists for standard genome sequencing and annotation.</title>
        <authorList>
            <consortium name="The Broad Institute Genomics Platform"/>
            <consortium name="The Broad Institute Genome Sequencing Center for Infectious Disease"/>
            <person name="Wu L."/>
            <person name="Ma J."/>
        </authorList>
    </citation>
    <scope>NUCLEOTIDE SEQUENCE [LARGE SCALE GENOMIC DNA]</scope>
    <source>
        <strain evidence="4">CCM 3243</strain>
    </source>
</reference>
<dbReference type="PANTHER" id="PTHR33498:SF1">
    <property type="entry name" value="TRANSPOSASE FOR INSERTION SEQUENCE ELEMENT IS1557"/>
    <property type="match status" value="1"/>
</dbReference>
<dbReference type="RefSeq" id="WP_200695786.1">
    <property type="nucleotide sequence ID" value="NZ_JBHSCF010000048.1"/>
</dbReference>
<feature type="coiled-coil region" evidence="1">
    <location>
        <begin position="12"/>
        <end position="46"/>
    </location>
</feature>
<organism evidence="3 4">
    <name type="scientific">Streptomyces flavovirens</name>
    <dbReference type="NCBI Taxonomy" id="52258"/>
    <lineage>
        <taxon>Bacteria</taxon>
        <taxon>Bacillati</taxon>
        <taxon>Actinomycetota</taxon>
        <taxon>Actinomycetes</taxon>
        <taxon>Kitasatosporales</taxon>
        <taxon>Streptomycetaceae</taxon>
        <taxon>Streptomyces</taxon>
    </lineage>
</organism>
<evidence type="ECO:0000313" key="4">
    <source>
        <dbReference type="Proteomes" id="UP001595871"/>
    </source>
</evidence>